<dbReference type="PANTHER" id="PTHR22895:SF0">
    <property type="entry name" value="ARMADILLO REPEAT-CONTAINING PROTEIN 6"/>
    <property type="match status" value="1"/>
</dbReference>
<name>A0A9N8DCE3_9STRA</name>
<feature type="repeat" description="ARM" evidence="2">
    <location>
        <begin position="208"/>
        <end position="252"/>
    </location>
</feature>
<dbReference type="EMBL" id="CAICTM010000032">
    <property type="protein sequence ID" value="CAB9498166.1"/>
    <property type="molecule type" value="Genomic_DNA"/>
</dbReference>
<reference evidence="3" key="1">
    <citation type="submission" date="2020-06" db="EMBL/GenBank/DDBJ databases">
        <authorList>
            <consortium name="Plant Systems Biology data submission"/>
        </authorList>
    </citation>
    <scope>NUCLEOTIDE SEQUENCE</scope>
    <source>
        <strain evidence="3">D6</strain>
    </source>
</reference>
<dbReference type="PROSITE" id="PS50176">
    <property type="entry name" value="ARM_REPEAT"/>
    <property type="match status" value="1"/>
</dbReference>
<gene>
    <name evidence="3" type="ORF">SEMRO_32_G021030.1</name>
</gene>
<accession>A0A9N8DCE3</accession>
<organism evidence="3 4">
    <name type="scientific">Seminavis robusta</name>
    <dbReference type="NCBI Taxonomy" id="568900"/>
    <lineage>
        <taxon>Eukaryota</taxon>
        <taxon>Sar</taxon>
        <taxon>Stramenopiles</taxon>
        <taxon>Ochrophyta</taxon>
        <taxon>Bacillariophyta</taxon>
        <taxon>Bacillariophyceae</taxon>
        <taxon>Bacillariophycidae</taxon>
        <taxon>Naviculales</taxon>
        <taxon>Naviculaceae</taxon>
        <taxon>Seminavis</taxon>
    </lineage>
</organism>
<proteinExistence type="predicted"/>
<dbReference type="AlphaFoldDB" id="A0A9N8DCE3"/>
<dbReference type="Proteomes" id="UP001153069">
    <property type="component" value="Unassembled WGS sequence"/>
</dbReference>
<sequence>MAGTDNALGGSKVLKLADFVDHQDGPFEWKNVIKTVRDLVTCIVTILEEDNPENDIVRRGLIVLCFIGVSAEEGFATLQDASATANAIVKVLREFADNAEIQSLGLDALIFLSEHHGQTIASTIGGIHAVIVDAIKSHATNTNVAISGIRLLGFLCQRKAHVIELIQAEGMTSIALALEHHQHHQDIAFRGCKMMAYMAYFSQARRVEVIPAILKTMQQHEHNVDVTTWGCATFVNLALSPSCQHGIVEAGGILVVCKALETNRNDQSLQTFAIQALHNLVINGVSNMGLVQAWDNVGNVLTSLDASRDNLEMQRVGVNILHVLTTRVEKIKESRERNAMVRALQRAIRICPDDPNVRERGQEALILLGVPLQSSLQKVIGRMMRL</sequence>
<dbReference type="PANTHER" id="PTHR22895">
    <property type="entry name" value="ARMADILLO REPEAT-CONTAINING PROTEIN 6"/>
    <property type="match status" value="1"/>
</dbReference>
<keyword evidence="4" id="KW-1185">Reference proteome</keyword>
<protein>
    <submittedName>
        <fullName evidence="3">Uncharacterized protein</fullName>
    </submittedName>
</protein>
<dbReference type="InterPro" id="IPR016024">
    <property type="entry name" value="ARM-type_fold"/>
</dbReference>
<comment type="caution">
    <text evidence="3">The sequence shown here is derived from an EMBL/GenBank/DDBJ whole genome shotgun (WGS) entry which is preliminary data.</text>
</comment>
<evidence type="ECO:0000256" key="2">
    <source>
        <dbReference type="PROSITE-ProRule" id="PRU00259"/>
    </source>
</evidence>
<evidence type="ECO:0000256" key="1">
    <source>
        <dbReference type="ARBA" id="ARBA00022737"/>
    </source>
</evidence>
<dbReference type="SUPFAM" id="SSF48371">
    <property type="entry name" value="ARM repeat"/>
    <property type="match status" value="1"/>
</dbReference>
<dbReference type="InterPro" id="IPR011989">
    <property type="entry name" value="ARM-like"/>
</dbReference>
<evidence type="ECO:0000313" key="3">
    <source>
        <dbReference type="EMBL" id="CAB9498166.1"/>
    </source>
</evidence>
<dbReference type="Gene3D" id="1.25.10.10">
    <property type="entry name" value="Leucine-rich Repeat Variant"/>
    <property type="match status" value="1"/>
</dbReference>
<evidence type="ECO:0000313" key="4">
    <source>
        <dbReference type="Proteomes" id="UP001153069"/>
    </source>
</evidence>
<keyword evidence="1" id="KW-0677">Repeat</keyword>
<dbReference type="InterPro" id="IPR000225">
    <property type="entry name" value="Armadillo"/>
</dbReference>